<dbReference type="AlphaFoldDB" id="A0A0F9KGV6"/>
<proteinExistence type="predicted"/>
<comment type="caution">
    <text evidence="1">The sequence shown here is derived from an EMBL/GenBank/DDBJ whole genome shotgun (WGS) entry which is preliminary data.</text>
</comment>
<evidence type="ECO:0000313" key="1">
    <source>
        <dbReference type="EMBL" id="KKM81399.1"/>
    </source>
</evidence>
<reference evidence="1" key="1">
    <citation type="journal article" date="2015" name="Nature">
        <title>Complex archaea that bridge the gap between prokaryotes and eukaryotes.</title>
        <authorList>
            <person name="Spang A."/>
            <person name="Saw J.H."/>
            <person name="Jorgensen S.L."/>
            <person name="Zaremba-Niedzwiedzka K."/>
            <person name="Martijn J."/>
            <person name="Lind A.E."/>
            <person name="van Eijk R."/>
            <person name="Schleper C."/>
            <person name="Guy L."/>
            <person name="Ettema T.J."/>
        </authorList>
    </citation>
    <scope>NUCLEOTIDE SEQUENCE</scope>
</reference>
<dbReference type="EMBL" id="LAZR01008025">
    <property type="protein sequence ID" value="KKM81399.1"/>
    <property type="molecule type" value="Genomic_DNA"/>
</dbReference>
<gene>
    <name evidence="1" type="ORF">LCGC14_1330130</name>
</gene>
<accession>A0A0F9KGV6</accession>
<organism evidence="1">
    <name type="scientific">marine sediment metagenome</name>
    <dbReference type="NCBI Taxonomy" id="412755"/>
    <lineage>
        <taxon>unclassified sequences</taxon>
        <taxon>metagenomes</taxon>
        <taxon>ecological metagenomes</taxon>
    </lineage>
</organism>
<sequence length="63" mass="6649">MDSLCINITAVISWNPYEWDGEAIRASLKDVEGDLGQAIGEIGKLPAVTGAIRVGVILHEKGG</sequence>
<name>A0A0F9KGV6_9ZZZZ</name>
<protein>
    <submittedName>
        <fullName evidence="1">Uncharacterized protein</fullName>
    </submittedName>
</protein>